<comment type="caution">
    <text evidence="2">The sequence shown here is derived from an EMBL/GenBank/DDBJ whole genome shotgun (WGS) entry which is preliminary data.</text>
</comment>
<dbReference type="Proteomes" id="UP000677228">
    <property type="component" value="Unassembled WGS sequence"/>
</dbReference>
<protein>
    <submittedName>
        <fullName evidence="2">Uncharacterized protein</fullName>
    </submittedName>
</protein>
<feature type="non-terminal residue" evidence="2">
    <location>
        <position position="1"/>
    </location>
</feature>
<dbReference type="AlphaFoldDB" id="A0A8S2FW47"/>
<feature type="region of interest" description="Disordered" evidence="1">
    <location>
        <begin position="1"/>
        <end position="40"/>
    </location>
</feature>
<dbReference type="Proteomes" id="UP000682733">
    <property type="component" value="Unassembled WGS sequence"/>
</dbReference>
<reference evidence="2" key="1">
    <citation type="submission" date="2021-02" db="EMBL/GenBank/DDBJ databases">
        <authorList>
            <person name="Nowell W R."/>
        </authorList>
    </citation>
    <scope>NUCLEOTIDE SEQUENCE</scope>
</reference>
<dbReference type="EMBL" id="CAJNOK010044192">
    <property type="protein sequence ID" value="CAF1573353.1"/>
    <property type="molecule type" value="Genomic_DNA"/>
</dbReference>
<feature type="compositionally biased region" description="Low complexity" evidence="1">
    <location>
        <begin position="8"/>
        <end position="33"/>
    </location>
</feature>
<dbReference type="EMBL" id="CAJOBA010067036">
    <property type="protein sequence ID" value="CAF4368684.1"/>
    <property type="molecule type" value="Genomic_DNA"/>
</dbReference>
<sequence length="40" mass="4190">TSSTSFRSPNTSISSSASNLFNQSGQSSKQKSSTLPARPK</sequence>
<accession>A0A8S2FW47</accession>
<proteinExistence type="predicted"/>
<evidence type="ECO:0000313" key="4">
    <source>
        <dbReference type="Proteomes" id="UP000677228"/>
    </source>
</evidence>
<organism evidence="2 4">
    <name type="scientific">Didymodactylos carnosus</name>
    <dbReference type="NCBI Taxonomy" id="1234261"/>
    <lineage>
        <taxon>Eukaryota</taxon>
        <taxon>Metazoa</taxon>
        <taxon>Spiralia</taxon>
        <taxon>Gnathifera</taxon>
        <taxon>Rotifera</taxon>
        <taxon>Eurotatoria</taxon>
        <taxon>Bdelloidea</taxon>
        <taxon>Philodinida</taxon>
        <taxon>Philodinidae</taxon>
        <taxon>Didymodactylos</taxon>
    </lineage>
</organism>
<evidence type="ECO:0000313" key="2">
    <source>
        <dbReference type="EMBL" id="CAF1573353.1"/>
    </source>
</evidence>
<name>A0A8S2FW47_9BILA</name>
<evidence type="ECO:0000313" key="3">
    <source>
        <dbReference type="EMBL" id="CAF4368684.1"/>
    </source>
</evidence>
<evidence type="ECO:0000256" key="1">
    <source>
        <dbReference type="SAM" id="MobiDB-lite"/>
    </source>
</evidence>
<gene>
    <name evidence="2" type="ORF">OVA965_LOCUS40494</name>
    <name evidence="3" type="ORF">TMI583_LOCUS41936</name>
</gene>